<keyword evidence="3" id="KW-1185">Reference proteome</keyword>
<comment type="caution">
    <text evidence="2">The sequence shown here is derived from an EMBL/GenBank/DDBJ whole genome shotgun (WGS) entry which is preliminary data.</text>
</comment>
<gene>
    <name evidence="2" type="ORF">ACFOM9_04485</name>
</gene>
<feature type="region of interest" description="Disordered" evidence="1">
    <location>
        <begin position="1"/>
        <end position="25"/>
    </location>
</feature>
<dbReference type="EMBL" id="JBHRYF010000001">
    <property type="protein sequence ID" value="MFC3659338.1"/>
    <property type="molecule type" value="Genomic_DNA"/>
</dbReference>
<evidence type="ECO:0008006" key="4">
    <source>
        <dbReference type="Google" id="ProtNLM"/>
    </source>
</evidence>
<dbReference type="Proteomes" id="UP001595724">
    <property type="component" value="Unassembled WGS sequence"/>
</dbReference>
<organism evidence="2 3">
    <name type="scientific">Luteimonas notoginsengisoli</name>
    <dbReference type="NCBI Taxonomy" id="1578200"/>
    <lineage>
        <taxon>Bacteria</taxon>
        <taxon>Pseudomonadati</taxon>
        <taxon>Pseudomonadota</taxon>
        <taxon>Gammaproteobacteria</taxon>
        <taxon>Lysobacterales</taxon>
        <taxon>Lysobacteraceae</taxon>
        <taxon>Luteimonas</taxon>
    </lineage>
</organism>
<dbReference type="RefSeq" id="WP_386706559.1">
    <property type="nucleotide sequence ID" value="NZ_JBHRYF010000001.1"/>
</dbReference>
<sequence>MTGVKPDPGGGLHHGLPADAGTILPEESDMQFELSTCHHDTTQLAAALHALDPNVRVVLDAAHGHLEVISTATAVQVQDVLRDIGCAAQPLEQDVHISGGSTCCGQCS</sequence>
<accession>A0ABV7US56</accession>
<reference evidence="3" key="1">
    <citation type="journal article" date="2019" name="Int. J. Syst. Evol. Microbiol.">
        <title>The Global Catalogue of Microorganisms (GCM) 10K type strain sequencing project: providing services to taxonomists for standard genome sequencing and annotation.</title>
        <authorList>
            <consortium name="The Broad Institute Genomics Platform"/>
            <consortium name="The Broad Institute Genome Sequencing Center for Infectious Disease"/>
            <person name="Wu L."/>
            <person name="Ma J."/>
        </authorList>
    </citation>
    <scope>NUCLEOTIDE SEQUENCE [LARGE SCALE GENOMIC DNA]</scope>
    <source>
        <strain evidence="3">KCTC 42211</strain>
    </source>
</reference>
<evidence type="ECO:0000313" key="3">
    <source>
        <dbReference type="Proteomes" id="UP001595724"/>
    </source>
</evidence>
<protein>
    <recommendedName>
        <fullName evidence="4">HMA domain-containing protein</fullName>
    </recommendedName>
</protein>
<name>A0ABV7US56_9GAMM</name>
<evidence type="ECO:0000313" key="2">
    <source>
        <dbReference type="EMBL" id="MFC3659338.1"/>
    </source>
</evidence>
<proteinExistence type="predicted"/>
<evidence type="ECO:0000256" key="1">
    <source>
        <dbReference type="SAM" id="MobiDB-lite"/>
    </source>
</evidence>